<evidence type="ECO:0000256" key="1">
    <source>
        <dbReference type="SAM" id="MobiDB-lite"/>
    </source>
</evidence>
<comment type="caution">
    <text evidence="2">The sequence shown here is derived from an EMBL/GenBank/DDBJ whole genome shotgun (WGS) entry which is preliminary data.</text>
</comment>
<gene>
    <name evidence="2" type="ORF">ACAOBT_LOCUS14492</name>
</gene>
<dbReference type="OrthoDB" id="6777263at2759"/>
<sequence length="235" mass="25272">MCKITILGRGSMRDKAKEEEMRQSLDPKFAHLSEALHVEVSTISPPAEAHARIAYALAELRKFLVPDEESMMMPPQRMGPPQFRPGGPPNRGLPPPHPLGFPGGPRGAAGKTSVMSILDRARMAMENSYGGDGMGDEYMEDEYEEYPPAVPPRGGPGVGARRPAPITPKGYDEYDEDYYAPPPKRALKAPVTAASGRFGDSSSSRPFGGPAKGRAPISGGMARSTGAGRFRSNQY</sequence>
<dbReference type="SUPFAM" id="SSF54791">
    <property type="entry name" value="Eukaryotic type KH-domain (KH-domain type I)"/>
    <property type="match status" value="1"/>
</dbReference>
<dbReference type="PANTHER" id="PTHR11208:SF42">
    <property type="entry name" value="QUAKING RELATED 54B, ISOFORM E"/>
    <property type="match status" value="1"/>
</dbReference>
<dbReference type="GO" id="GO:0000381">
    <property type="term" value="P:regulation of alternative mRNA splicing, via spliceosome"/>
    <property type="evidence" value="ECO:0007669"/>
    <property type="project" value="TreeGrafter"/>
</dbReference>
<keyword evidence="3" id="KW-1185">Reference proteome</keyword>
<evidence type="ECO:0008006" key="4">
    <source>
        <dbReference type="Google" id="ProtNLM"/>
    </source>
</evidence>
<reference evidence="2" key="1">
    <citation type="submission" date="2022-03" db="EMBL/GenBank/DDBJ databases">
        <authorList>
            <person name="Sayadi A."/>
        </authorList>
    </citation>
    <scope>NUCLEOTIDE SEQUENCE</scope>
</reference>
<dbReference type="EMBL" id="CAKOFQ010006908">
    <property type="protein sequence ID" value="CAH1981448.1"/>
    <property type="molecule type" value="Genomic_DNA"/>
</dbReference>
<dbReference type="GO" id="GO:0005634">
    <property type="term" value="C:nucleus"/>
    <property type="evidence" value="ECO:0007669"/>
    <property type="project" value="TreeGrafter"/>
</dbReference>
<evidence type="ECO:0000313" key="2">
    <source>
        <dbReference type="EMBL" id="CAH1981448.1"/>
    </source>
</evidence>
<dbReference type="PANTHER" id="PTHR11208">
    <property type="entry name" value="RNA-BINDING PROTEIN RELATED"/>
    <property type="match status" value="1"/>
</dbReference>
<feature type="region of interest" description="Disordered" evidence="1">
    <location>
        <begin position="79"/>
        <end position="111"/>
    </location>
</feature>
<organism evidence="2 3">
    <name type="scientific">Acanthoscelides obtectus</name>
    <name type="common">Bean weevil</name>
    <name type="synonym">Bruchus obtectus</name>
    <dbReference type="NCBI Taxonomy" id="200917"/>
    <lineage>
        <taxon>Eukaryota</taxon>
        <taxon>Metazoa</taxon>
        <taxon>Ecdysozoa</taxon>
        <taxon>Arthropoda</taxon>
        <taxon>Hexapoda</taxon>
        <taxon>Insecta</taxon>
        <taxon>Pterygota</taxon>
        <taxon>Neoptera</taxon>
        <taxon>Endopterygota</taxon>
        <taxon>Coleoptera</taxon>
        <taxon>Polyphaga</taxon>
        <taxon>Cucujiformia</taxon>
        <taxon>Chrysomeloidea</taxon>
        <taxon>Chrysomelidae</taxon>
        <taxon>Bruchinae</taxon>
        <taxon>Bruchini</taxon>
        <taxon>Acanthoscelides</taxon>
    </lineage>
</organism>
<feature type="region of interest" description="Disordered" evidence="1">
    <location>
        <begin position="149"/>
        <end position="235"/>
    </location>
</feature>
<evidence type="ECO:0000313" key="3">
    <source>
        <dbReference type="Proteomes" id="UP001152888"/>
    </source>
</evidence>
<dbReference type="GO" id="GO:0003729">
    <property type="term" value="F:mRNA binding"/>
    <property type="evidence" value="ECO:0007669"/>
    <property type="project" value="TreeGrafter"/>
</dbReference>
<protein>
    <recommendedName>
        <fullName evidence="4">KH domain-containing, RNA-binding, signal transduction-associated protein 2</fullName>
    </recommendedName>
</protein>
<dbReference type="AlphaFoldDB" id="A0A9P0KRG1"/>
<dbReference type="InterPro" id="IPR045071">
    <property type="entry name" value="BBP-like"/>
</dbReference>
<dbReference type="InterPro" id="IPR036612">
    <property type="entry name" value="KH_dom_type_1_sf"/>
</dbReference>
<accession>A0A9P0KRG1</accession>
<dbReference type="Proteomes" id="UP001152888">
    <property type="component" value="Unassembled WGS sequence"/>
</dbReference>
<proteinExistence type="predicted"/>
<name>A0A9P0KRG1_ACAOB</name>
<feature type="compositionally biased region" description="Pro residues" evidence="1">
    <location>
        <begin position="82"/>
        <end position="99"/>
    </location>
</feature>
<dbReference type="Gene3D" id="3.30.1370.10">
    <property type="entry name" value="K Homology domain, type 1"/>
    <property type="match status" value="1"/>
</dbReference>